<evidence type="ECO:0000313" key="1">
    <source>
        <dbReference type="EMBL" id="JAI22977.1"/>
    </source>
</evidence>
<gene>
    <name evidence="1" type="ORF">c0_g1_i1</name>
</gene>
<name>A0A0K8U8I7_BACLA</name>
<reference evidence="1" key="1">
    <citation type="submission" date="2015-06" db="EMBL/GenBank/DDBJ databases">
        <authorList>
            <person name="Hoefler B.C."/>
            <person name="Straight P.D."/>
        </authorList>
    </citation>
    <scope>NUCLEOTIDE SEQUENCE</scope>
</reference>
<accession>A0A0K8U8I7</accession>
<proteinExistence type="predicted"/>
<organism evidence="1">
    <name type="scientific">Bactrocera latifrons</name>
    <name type="common">Malaysian fruit fly</name>
    <name type="synonym">Chaetodacus latifrons</name>
    <dbReference type="NCBI Taxonomy" id="174628"/>
    <lineage>
        <taxon>Eukaryota</taxon>
        <taxon>Metazoa</taxon>
        <taxon>Ecdysozoa</taxon>
        <taxon>Arthropoda</taxon>
        <taxon>Hexapoda</taxon>
        <taxon>Insecta</taxon>
        <taxon>Pterygota</taxon>
        <taxon>Neoptera</taxon>
        <taxon>Endopterygota</taxon>
        <taxon>Diptera</taxon>
        <taxon>Brachycera</taxon>
        <taxon>Muscomorpha</taxon>
        <taxon>Tephritoidea</taxon>
        <taxon>Tephritidae</taxon>
        <taxon>Bactrocera</taxon>
        <taxon>Bactrocera</taxon>
    </lineage>
</organism>
<dbReference type="EMBL" id="GDHF01029337">
    <property type="protein sequence ID" value="JAI22977.1"/>
    <property type="molecule type" value="Transcribed_RNA"/>
</dbReference>
<dbReference type="AlphaFoldDB" id="A0A0K8U8I7"/>
<sequence length="105" mass="12042">MERNDFCYRLGKLPSVGLIINASPPSIKLGTRCLNDMIRFLYCVIFLNSQCSPKVTKLRRHCAGESIYVRPPLRVASRHDKAQRRILLTFETICPTSDDEIFVNI</sequence>
<protein>
    <submittedName>
        <fullName evidence="1">Uncharacterized protein</fullName>
    </submittedName>
</protein>